<reference evidence="1 2" key="1">
    <citation type="submission" date="2022-06" db="EMBL/GenBank/DDBJ databases">
        <title>Actinoplanes abujensis sp. nov., isolated from Nigerian arid soil.</title>
        <authorList>
            <person name="Ding P."/>
        </authorList>
    </citation>
    <scope>NUCLEOTIDE SEQUENCE [LARGE SCALE GENOMIC DNA]</scope>
    <source>
        <strain evidence="2">TRM88002</strain>
    </source>
</reference>
<organism evidence="1 2">
    <name type="scientific">Paractinoplanes hotanensis</name>
    <dbReference type="NCBI Taxonomy" id="2906497"/>
    <lineage>
        <taxon>Bacteria</taxon>
        <taxon>Bacillati</taxon>
        <taxon>Actinomycetota</taxon>
        <taxon>Actinomycetes</taxon>
        <taxon>Micromonosporales</taxon>
        <taxon>Micromonosporaceae</taxon>
        <taxon>Paractinoplanes</taxon>
    </lineage>
</organism>
<sequence length="65" mass="7238">MDDEIFAYVTGRSDGIAGHRDPVRASHAATGADYRMGFLDGRIEVFHLLAAVRRIQDESDGDFLR</sequence>
<accession>A0ABT0Y014</accession>
<dbReference type="EMBL" id="JAMQOL010000017">
    <property type="protein sequence ID" value="MCM4078797.1"/>
    <property type="molecule type" value="Genomic_DNA"/>
</dbReference>
<protein>
    <submittedName>
        <fullName evidence="1">Uncharacterized protein</fullName>
    </submittedName>
</protein>
<dbReference type="Proteomes" id="UP001523216">
    <property type="component" value="Unassembled WGS sequence"/>
</dbReference>
<proteinExistence type="predicted"/>
<evidence type="ECO:0000313" key="1">
    <source>
        <dbReference type="EMBL" id="MCM4078797.1"/>
    </source>
</evidence>
<name>A0ABT0Y014_9ACTN</name>
<gene>
    <name evidence="1" type="ORF">LXN57_14585</name>
</gene>
<evidence type="ECO:0000313" key="2">
    <source>
        <dbReference type="Proteomes" id="UP001523216"/>
    </source>
</evidence>
<comment type="caution">
    <text evidence="1">The sequence shown here is derived from an EMBL/GenBank/DDBJ whole genome shotgun (WGS) entry which is preliminary data.</text>
</comment>
<keyword evidence="2" id="KW-1185">Reference proteome</keyword>
<dbReference type="RefSeq" id="WP_251798665.1">
    <property type="nucleotide sequence ID" value="NZ_JAMQOL010000017.1"/>
</dbReference>